<dbReference type="Proteomes" id="UP001596091">
    <property type="component" value="Unassembled WGS sequence"/>
</dbReference>
<feature type="domain" description="Peptidoglycan binding-like" evidence="1">
    <location>
        <begin position="21"/>
        <end position="58"/>
    </location>
</feature>
<dbReference type="Pfam" id="PF01471">
    <property type="entry name" value="PG_binding_1"/>
    <property type="match status" value="1"/>
</dbReference>
<dbReference type="RefSeq" id="WP_263335983.1">
    <property type="nucleotide sequence ID" value="NZ_JAGSYH010000003.1"/>
</dbReference>
<evidence type="ECO:0000259" key="1">
    <source>
        <dbReference type="Pfam" id="PF01471"/>
    </source>
</evidence>
<evidence type="ECO:0000313" key="3">
    <source>
        <dbReference type="Proteomes" id="UP001596091"/>
    </source>
</evidence>
<proteinExistence type="predicted"/>
<accession>A0ABW1EDY3</accession>
<protein>
    <submittedName>
        <fullName evidence="2">Peptidoglycan-binding protein</fullName>
    </submittedName>
</protein>
<name>A0ABW1EDY3_9BACT</name>
<reference evidence="3" key="1">
    <citation type="journal article" date="2019" name="Int. J. Syst. Evol. Microbiol.">
        <title>The Global Catalogue of Microorganisms (GCM) 10K type strain sequencing project: providing services to taxonomists for standard genome sequencing and annotation.</title>
        <authorList>
            <consortium name="The Broad Institute Genomics Platform"/>
            <consortium name="The Broad Institute Genome Sequencing Center for Infectious Disease"/>
            <person name="Wu L."/>
            <person name="Ma J."/>
        </authorList>
    </citation>
    <scope>NUCLEOTIDE SEQUENCE [LARGE SCALE GENOMIC DNA]</scope>
    <source>
        <strain evidence="3">JCM 4087</strain>
    </source>
</reference>
<dbReference type="InterPro" id="IPR036365">
    <property type="entry name" value="PGBD-like_sf"/>
</dbReference>
<gene>
    <name evidence="2" type="ORF">ACFPT7_09570</name>
</gene>
<dbReference type="InterPro" id="IPR036366">
    <property type="entry name" value="PGBDSf"/>
</dbReference>
<evidence type="ECO:0000313" key="2">
    <source>
        <dbReference type="EMBL" id="MFC5862537.1"/>
    </source>
</evidence>
<comment type="caution">
    <text evidence="2">The sequence shown here is derived from an EMBL/GenBank/DDBJ whole genome shotgun (WGS) entry which is preliminary data.</text>
</comment>
<dbReference type="InterPro" id="IPR002477">
    <property type="entry name" value="Peptidoglycan-bd-like"/>
</dbReference>
<dbReference type="EMBL" id="JBHSPH010000002">
    <property type="protein sequence ID" value="MFC5862537.1"/>
    <property type="molecule type" value="Genomic_DNA"/>
</dbReference>
<keyword evidence="3" id="KW-1185">Reference proteome</keyword>
<organism evidence="2 3">
    <name type="scientific">Acidicapsa dinghuensis</name>
    <dbReference type="NCBI Taxonomy" id="2218256"/>
    <lineage>
        <taxon>Bacteria</taxon>
        <taxon>Pseudomonadati</taxon>
        <taxon>Acidobacteriota</taxon>
        <taxon>Terriglobia</taxon>
        <taxon>Terriglobales</taxon>
        <taxon>Acidobacteriaceae</taxon>
        <taxon>Acidicapsa</taxon>
    </lineage>
</organism>
<dbReference type="Gene3D" id="1.10.101.10">
    <property type="entry name" value="PGBD-like superfamily/PGBD"/>
    <property type="match status" value="1"/>
</dbReference>
<dbReference type="SUPFAM" id="SSF47090">
    <property type="entry name" value="PGBD-like"/>
    <property type="match status" value="1"/>
</dbReference>
<sequence length="342" mass="36770">MANQSYAVDGLVLQQSADFSQQVQDLQRDLRSLGYVKGPLDGLYGGGTINGVKALQWDLINKDDTALGAPVALKSYNNGSVAQITGAVDQGLVACIGAMLDDGNFPKVPSSNDPHGDNVRTLAAVKAMQNCPVPMPYLLAILQQESSQMHFQVPSRGNIDNFVVSGLDHGDQDNPFRITSRGYGIGQYTLKYHPVKPADVPAFILDPIGNLGTTIAVLQDKFNNEVIGRAGADDRMAEAGSGPLRPCQYTDGDARRLTDCVNCKAAATPLLQITAGTTLWYTGAAANDVYQKTIYHIGSYSNVPDRSKIPCDWAYAVRRYNGSGPDSYSYQAEFLQKLAAQG</sequence>